<sequence>MYMYMVVVLKSADVRRLAAHQQNIQFIQYLVGPGAHRAQVDCGEPLPDESSPQSPALKELQISTLLLFPSCACLALLRLEDSEYRRKLCCELKQESTVLAARRLIVLNAIA</sequence>
<dbReference type="InParanoid" id="D8U6Y8"/>
<dbReference type="AlphaFoldDB" id="D8U6Y8"/>
<reference evidence="1 2" key="1">
    <citation type="journal article" date="2010" name="Science">
        <title>Genomic analysis of organismal complexity in the multicellular green alga Volvox carteri.</title>
        <authorList>
            <person name="Prochnik S.E."/>
            <person name="Umen J."/>
            <person name="Nedelcu A.M."/>
            <person name="Hallmann A."/>
            <person name="Miller S.M."/>
            <person name="Nishii I."/>
            <person name="Ferris P."/>
            <person name="Kuo A."/>
            <person name="Mitros T."/>
            <person name="Fritz-Laylin L.K."/>
            <person name="Hellsten U."/>
            <person name="Chapman J."/>
            <person name="Simakov O."/>
            <person name="Rensing S.A."/>
            <person name="Terry A."/>
            <person name="Pangilinan J."/>
            <person name="Kapitonov V."/>
            <person name="Jurka J."/>
            <person name="Salamov A."/>
            <person name="Shapiro H."/>
            <person name="Schmutz J."/>
            <person name="Grimwood J."/>
            <person name="Lindquist E."/>
            <person name="Lucas S."/>
            <person name="Grigoriev I.V."/>
            <person name="Schmitt R."/>
            <person name="Kirk D."/>
            <person name="Rokhsar D.S."/>
        </authorList>
    </citation>
    <scope>NUCLEOTIDE SEQUENCE [LARGE SCALE GENOMIC DNA]</scope>
    <source>
        <strain evidence="2">f. Nagariensis / Eve</strain>
    </source>
</reference>
<protein>
    <submittedName>
        <fullName evidence="1">Uncharacterized protein</fullName>
    </submittedName>
</protein>
<proteinExistence type="predicted"/>
<dbReference type="KEGG" id="vcn:VOLCADRAFT_95234"/>
<evidence type="ECO:0000313" key="1">
    <source>
        <dbReference type="EMBL" id="EFJ44521.1"/>
    </source>
</evidence>
<organism evidence="2">
    <name type="scientific">Volvox carteri f. nagariensis</name>
    <dbReference type="NCBI Taxonomy" id="3068"/>
    <lineage>
        <taxon>Eukaryota</taxon>
        <taxon>Viridiplantae</taxon>
        <taxon>Chlorophyta</taxon>
        <taxon>core chlorophytes</taxon>
        <taxon>Chlorophyceae</taxon>
        <taxon>CS clade</taxon>
        <taxon>Chlamydomonadales</taxon>
        <taxon>Volvocaceae</taxon>
        <taxon>Volvox</taxon>
    </lineage>
</organism>
<evidence type="ECO:0000313" key="2">
    <source>
        <dbReference type="Proteomes" id="UP000001058"/>
    </source>
</evidence>
<dbReference type="GeneID" id="9624441"/>
<dbReference type="EMBL" id="GL378363">
    <property type="protein sequence ID" value="EFJ44521.1"/>
    <property type="molecule type" value="Genomic_DNA"/>
</dbReference>
<dbReference type="RefSeq" id="XP_002954371.1">
    <property type="nucleotide sequence ID" value="XM_002954325.1"/>
</dbReference>
<name>D8U6Y8_VOLCA</name>
<accession>D8U6Y8</accession>
<keyword evidence="2" id="KW-1185">Reference proteome</keyword>
<dbReference type="Proteomes" id="UP000001058">
    <property type="component" value="Unassembled WGS sequence"/>
</dbReference>
<gene>
    <name evidence="1" type="ORF">VOLCADRAFT_95234</name>
</gene>